<organism evidence="1 2">
    <name type="scientific">Spodoptera exigua</name>
    <name type="common">Beet armyworm</name>
    <name type="synonym">Noctua fulgens</name>
    <dbReference type="NCBI Taxonomy" id="7107"/>
    <lineage>
        <taxon>Eukaryota</taxon>
        <taxon>Metazoa</taxon>
        <taxon>Ecdysozoa</taxon>
        <taxon>Arthropoda</taxon>
        <taxon>Hexapoda</taxon>
        <taxon>Insecta</taxon>
        <taxon>Pterygota</taxon>
        <taxon>Neoptera</taxon>
        <taxon>Endopterygota</taxon>
        <taxon>Lepidoptera</taxon>
        <taxon>Glossata</taxon>
        <taxon>Ditrysia</taxon>
        <taxon>Noctuoidea</taxon>
        <taxon>Noctuidae</taxon>
        <taxon>Amphipyrinae</taxon>
        <taxon>Spodoptera</taxon>
    </lineage>
</organism>
<protein>
    <submittedName>
        <fullName evidence="1">Uncharacterized protein</fullName>
    </submittedName>
</protein>
<dbReference type="Proteomes" id="UP000814243">
    <property type="component" value="Unassembled WGS sequence"/>
</dbReference>
<dbReference type="AlphaFoldDB" id="A0A922M1A6"/>
<gene>
    <name evidence="1" type="ORF">HF086_018369</name>
</gene>
<evidence type="ECO:0000313" key="2">
    <source>
        <dbReference type="Proteomes" id="UP000814243"/>
    </source>
</evidence>
<dbReference type="EMBL" id="JACEFF010000928">
    <property type="protein sequence ID" value="KAH9628153.1"/>
    <property type="molecule type" value="Genomic_DNA"/>
</dbReference>
<reference evidence="1" key="1">
    <citation type="journal article" date="2021" name="G3 (Bethesda)">
        <title>Genome and transcriptome analysis of the beet armyworm Spodoptera exigua reveals targets for pest control. .</title>
        <authorList>
            <person name="Simon S."/>
            <person name="Breeschoten T."/>
            <person name="Jansen H.J."/>
            <person name="Dirks R.P."/>
            <person name="Schranz M.E."/>
            <person name="Ros V.I.D."/>
        </authorList>
    </citation>
    <scope>NUCLEOTIDE SEQUENCE</scope>
    <source>
        <strain evidence="1">TB_SE_WUR_2020</strain>
    </source>
</reference>
<accession>A0A922M1A6</accession>
<sequence>MECCYQPDCGEYTVTPMLVAPSCTPNYCVEEAAYIPCLPRCQKPVYYCCTKEVPKRDCCPLPSQPVCCRPQSTPPQHVQCPPPQEACDSCCTQPPQPPPCKPPKTKYIIPCYRYEDGRIFQERYVPTRYGRLPMSAYRRNGMQDQIHGYRGAIRYLCTGEGPRGQYCVHTSVEPMNRLFPKVTQEVRRLPVSAFKRNGMQDQEHSKLLGTANFLVRCPRDVSIECDVLVNPVKVADPVKVPSCSKSPLGCAFLKKKPIEVSLEDILDE</sequence>
<evidence type="ECO:0000313" key="1">
    <source>
        <dbReference type="EMBL" id="KAH9628153.1"/>
    </source>
</evidence>
<proteinExistence type="predicted"/>
<comment type="caution">
    <text evidence="1">The sequence shown here is derived from an EMBL/GenBank/DDBJ whole genome shotgun (WGS) entry which is preliminary data.</text>
</comment>
<name>A0A922M1A6_SPOEX</name>